<feature type="signal peptide" evidence="1">
    <location>
        <begin position="1"/>
        <end position="22"/>
    </location>
</feature>
<dbReference type="Gene3D" id="2.60.40.10">
    <property type="entry name" value="Immunoglobulins"/>
    <property type="match status" value="1"/>
</dbReference>
<evidence type="ECO:0000256" key="1">
    <source>
        <dbReference type="SAM" id="SignalP"/>
    </source>
</evidence>
<accession>A0ABX1D753</accession>
<dbReference type="Proteomes" id="UP000760545">
    <property type="component" value="Unassembled WGS sequence"/>
</dbReference>
<evidence type="ECO:0000313" key="2">
    <source>
        <dbReference type="EMBL" id="NJX14198.1"/>
    </source>
</evidence>
<reference evidence="2 3" key="1">
    <citation type="submission" date="2020-03" db="EMBL/GenBank/DDBJ databases">
        <title>Tamlana sp. nov, isolated from XXX.</title>
        <authorList>
            <person name="Cao W.R."/>
        </authorList>
    </citation>
    <scope>NUCLEOTIDE SEQUENCE [LARGE SCALE GENOMIC DNA]</scope>
    <source>
        <strain evidence="2 3">HST1-43</strain>
    </source>
</reference>
<keyword evidence="1" id="KW-0732">Signal</keyword>
<evidence type="ECO:0000313" key="3">
    <source>
        <dbReference type="Proteomes" id="UP000760545"/>
    </source>
</evidence>
<protein>
    <submittedName>
        <fullName evidence="2">Uncharacterized protein</fullName>
    </submittedName>
</protein>
<gene>
    <name evidence="2" type="ORF">HC176_01685</name>
</gene>
<dbReference type="InterPro" id="IPR008964">
    <property type="entry name" value="Invasin/intimin_cell_adhesion"/>
</dbReference>
<keyword evidence="3" id="KW-1185">Reference proteome</keyword>
<dbReference type="InterPro" id="IPR013783">
    <property type="entry name" value="Ig-like_fold"/>
</dbReference>
<feature type="chain" id="PRO_5045421649" evidence="1">
    <location>
        <begin position="23"/>
        <end position="405"/>
    </location>
</feature>
<sequence length="405" mass="45111">MSFKHFYIFVFCLLFVSPIIMAQQKDTGTKIILLTNIHNYQAGEPVVLKFSTSLNNTPPLYCSNSYGSTLILPKLENQVLEYELPHSFTKKIGIINWTLLQNESSISGTIIVKPKAEVAIMETYLGPTSIEAGEVDYSMLVVIPTDSLDNPVPSNTLVNINHQFLNSENSESVFTKNLIAHKNIHSKKESGRMLVSSESLGTSSKEFTVIVSAAIPTGFTISSSRPHQYADGNQITTFSTSVIKDKHNNIVSDGTFVTFFITNSKDNILKTSGTTIDGVASAKIIHPDYADDWTIKAFVEGISESNEISISFKQVIEDFTVSFSERNRIISVGPLQSFMKQLIPDGLQVKLIIYHDNKLIDTIIKTAFNGFVNFNLKPEVYKNGNYNFTIETAGLTKEFKSQKLW</sequence>
<proteinExistence type="predicted"/>
<organism evidence="2 3">
    <name type="scientific">Tamlana crocina</name>
    <dbReference type="NCBI Taxonomy" id="393006"/>
    <lineage>
        <taxon>Bacteria</taxon>
        <taxon>Pseudomonadati</taxon>
        <taxon>Bacteroidota</taxon>
        <taxon>Flavobacteriia</taxon>
        <taxon>Flavobacteriales</taxon>
        <taxon>Flavobacteriaceae</taxon>
        <taxon>Tamlana</taxon>
    </lineage>
</organism>
<dbReference type="EMBL" id="JAAVJS010000002">
    <property type="protein sequence ID" value="NJX14198.1"/>
    <property type="molecule type" value="Genomic_DNA"/>
</dbReference>
<dbReference type="SUPFAM" id="SSF49373">
    <property type="entry name" value="Invasin/intimin cell-adhesion fragments"/>
    <property type="match status" value="1"/>
</dbReference>
<name>A0ABX1D753_9FLAO</name>
<comment type="caution">
    <text evidence="2">The sequence shown here is derived from an EMBL/GenBank/DDBJ whole genome shotgun (WGS) entry which is preliminary data.</text>
</comment>